<evidence type="ECO:0000256" key="2">
    <source>
        <dbReference type="SAM" id="Phobius"/>
    </source>
</evidence>
<organism evidence="3 4">
    <name type="scientific">Puccinia striiformis</name>
    <dbReference type="NCBI Taxonomy" id="27350"/>
    <lineage>
        <taxon>Eukaryota</taxon>
        <taxon>Fungi</taxon>
        <taxon>Dikarya</taxon>
        <taxon>Basidiomycota</taxon>
        <taxon>Pucciniomycotina</taxon>
        <taxon>Pucciniomycetes</taxon>
        <taxon>Pucciniales</taxon>
        <taxon>Pucciniaceae</taxon>
        <taxon>Puccinia</taxon>
    </lineage>
</organism>
<dbReference type="EMBL" id="PKSM01000045">
    <property type="protein sequence ID" value="POW19645.1"/>
    <property type="molecule type" value="Genomic_DNA"/>
</dbReference>
<keyword evidence="4" id="KW-1185">Reference proteome</keyword>
<dbReference type="Proteomes" id="UP000238274">
    <property type="component" value="Unassembled WGS sequence"/>
</dbReference>
<keyword evidence="2" id="KW-0472">Membrane</keyword>
<feature type="compositionally biased region" description="Polar residues" evidence="1">
    <location>
        <begin position="7"/>
        <end position="19"/>
    </location>
</feature>
<name>A0A2S4WCX0_9BASI</name>
<sequence length="177" mass="20272">MGDEQGSPDSSQLTTQWNKIRSPRKDCTQVRVQSLAYQREHNSVDHQLDFAGHSNDMGELPGNFSQKHYSWIMYILIIQNFIRLLAGLHDRRQFKDQHKATETALSTVATGDLIHHVGKTVDQEVGNSLPREKTQPGLQSYGDTAKAKSLVVHMNAHIYPKRCNDHFLTHFIHKQWS</sequence>
<comment type="caution">
    <text evidence="3">The sequence shown here is derived from an EMBL/GenBank/DDBJ whole genome shotgun (WGS) entry which is preliminary data.</text>
</comment>
<dbReference type="AlphaFoldDB" id="A0A2S4WCX0"/>
<gene>
    <name evidence="3" type="ORF">PSHT_04402</name>
</gene>
<evidence type="ECO:0000313" key="3">
    <source>
        <dbReference type="EMBL" id="POW19645.1"/>
    </source>
</evidence>
<reference evidence="4" key="2">
    <citation type="journal article" date="2018" name="BMC Genomics">
        <title>Genomic insights into host adaptation between the wheat stripe rust pathogen (Puccinia striiformis f. sp. tritici) and the barley stripe rust pathogen (Puccinia striiformis f. sp. hordei).</title>
        <authorList>
            <person name="Xia C."/>
            <person name="Wang M."/>
            <person name="Yin C."/>
            <person name="Cornejo O.E."/>
            <person name="Hulbert S.H."/>
            <person name="Chen X."/>
        </authorList>
    </citation>
    <scope>NUCLEOTIDE SEQUENCE [LARGE SCALE GENOMIC DNA]</scope>
    <source>
        <strain evidence="4">93TX-2</strain>
    </source>
</reference>
<protein>
    <submittedName>
        <fullName evidence="3">Uncharacterized protein</fullName>
    </submittedName>
</protein>
<keyword evidence="2" id="KW-0812">Transmembrane</keyword>
<accession>A0A2S4WCX0</accession>
<evidence type="ECO:0000256" key="1">
    <source>
        <dbReference type="SAM" id="MobiDB-lite"/>
    </source>
</evidence>
<reference evidence="3 4" key="1">
    <citation type="submission" date="2017-12" db="EMBL/GenBank/DDBJ databases">
        <title>Gene loss provides genomic basis for host adaptation in cereal stripe rust fungi.</title>
        <authorList>
            <person name="Xia C."/>
        </authorList>
    </citation>
    <scope>NUCLEOTIDE SEQUENCE [LARGE SCALE GENOMIC DNA]</scope>
    <source>
        <strain evidence="3 4">93TX-2</strain>
    </source>
</reference>
<feature type="region of interest" description="Disordered" evidence="1">
    <location>
        <begin position="1"/>
        <end position="20"/>
    </location>
</feature>
<keyword evidence="2" id="KW-1133">Transmembrane helix</keyword>
<feature type="transmembrane region" description="Helical" evidence="2">
    <location>
        <begin position="68"/>
        <end position="86"/>
    </location>
</feature>
<reference evidence="4" key="3">
    <citation type="journal article" date="2018" name="Mol. Plant Microbe Interact.">
        <title>Genome sequence resources for the wheat stripe rust pathogen (Puccinia striiformis f. sp. tritici) and the barley stripe rust pathogen (Puccinia striiformis f. sp. hordei).</title>
        <authorList>
            <person name="Xia C."/>
            <person name="Wang M."/>
            <person name="Yin C."/>
            <person name="Cornejo O.E."/>
            <person name="Hulbert S.H."/>
            <person name="Chen X."/>
        </authorList>
    </citation>
    <scope>NUCLEOTIDE SEQUENCE [LARGE SCALE GENOMIC DNA]</scope>
    <source>
        <strain evidence="4">93TX-2</strain>
    </source>
</reference>
<proteinExistence type="predicted"/>
<dbReference type="VEuPathDB" id="FungiDB:PSTT_08956"/>
<evidence type="ECO:0000313" key="4">
    <source>
        <dbReference type="Proteomes" id="UP000238274"/>
    </source>
</evidence>
<dbReference type="VEuPathDB" id="FungiDB:PSHT_04402"/>